<dbReference type="PANTHER" id="PTHR42663">
    <property type="entry name" value="HYDROLASE C777.06C-RELATED-RELATED"/>
    <property type="match status" value="1"/>
</dbReference>
<proteinExistence type="predicted"/>
<dbReference type="Gene3D" id="3.60.15.10">
    <property type="entry name" value="Ribonuclease Z/Hydroxyacylglutathione hydrolase-like"/>
    <property type="match status" value="1"/>
</dbReference>
<gene>
    <name evidence="1" type="ORF">CPATCC_001598</name>
</gene>
<protein>
    <submittedName>
        <fullName evidence="1">Uncharacterized protein</fullName>
    </submittedName>
</protein>
<dbReference type="InterPro" id="IPR036866">
    <property type="entry name" value="RibonucZ/Hydroxyglut_hydro"/>
</dbReference>
<dbReference type="PANTHER" id="PTHR42663:SF6">
    <property type="entry name" value="HYDROLASE C777.06C-RELATED"/>
    <property type="match status" value="1"/>
</dbReference>
<evidence type="ECO:0000313" key="2">
    <source>
        <dbReference type="Proteomes" id="UP000593906"/>
    </source>
</evidence>
<sequence>MHAHSHKPTRDMSSFILFLGSGTEQGTPNLEHVFKNIDNVNKGNDPFCGICQESIKMKNKNVRNPFSILIKNPVSNLNSSESERHDTFLFEIGSTFRISMLEYAIPANINRLDAIFCMGSDESSFNGIDETREVQKYERPVGNDGIVFYEPKIRVPIYFTSSALNKFNDWYSYIINYSLKDDLKSKTKVGCVQLNILDPRNSPDVTKIDSISKFNDYISLNNDIEISDEIDKNLTLNPVIIQYSNEIKITSLFFIDSDNKLSSGYCIEYASDKKLICIIPRYSIIPKETLAFLKTIQLINILIFPIVPNESISINSKSIKDSINFCANIINTENIFFYSIDCKYSHDFVQEIVDKNSIEFPKLKFTISFDSQIIPIIS</sequence>
<reference evidence="1 2" key="1">
    <citation type="submission" date="2019-09" db="EMBL/GenBank/DDBJ databases">
        <title>Consistent, comparative and evidence-based genome assembly and annotation for Cryptosporidium parvum, C. hominis and C. tyzzeri.</title>
        <authorList>
            <person name="Baptista R.P."/>
            <person name="Li Y."/>
            <person name="Sateriale A."/>
            <person name="Ansell B."/>
            <person name="Jex A."/>
            <person name="Sanders M."/>
            <person name="Brooks K."/>
            <person name="Tracey A."/>
            <person name="Berriman M."/>
            <person name="Striepen B."/>
            <person name="Cotton J.A."/>
            <person name="Kissinger J.C."/>
        </authorList>
    </citation>
    <scope>NUCLEOTIDE SEQUENCE [LARGE SCALE GENOMIC DNA]</scope>
    <source>
        <strain evidence="1 2">IOWA-ATCC</strain>
    </source>
</reference>
<organism evidence="1 2">
    <name type="scientific">Cryptosporidium parvum</name>
    <dbReference type="NCBI Taxonomy" id="5807"/>
    <lineage>
        <taxon>Eukaryota</taxon>
        <taxon>Sar</taxon>
        <taxon>Alveolata</taxon>
        <taxon>Apicomplexa</taxon>
        <taxon>Conoidasida</taxon>
        <taxon>Coccidia</taxon>
        <taxon>Eucoccidiorida</taxon>
        <taxon>Eimeriorina</taxon>
        <taxon>Cryptosporidiidae</taxon>
        <taxon>Cryptosporidium</taxon>
    </lineage>
</organism>
<accession>A0A7S7LGZ4</accession>
<dbReference type="AlphaFoldDB" id="A0A7S7LGZ4"/>
<dbReference type="EMBL" id="CP044419">
    <property type="protein sequence ID" value="QOY42004.1"/>
    <property type="molecule type" value="Genomic_DNA"/>
</dbReference>
<evidence type="ECO:0000313" key="1">
    <source>
        <dbReference type="EMBL" id="QOY42004.1"/>
    </source>
</evidence>
<name>A0A7S7LGZ4_CRYPV</name>
<dbReference type="Proteomes" id="UP000593906">
    <property type="component" value="Chromosome 4"/>
</dbReference>
<dbReference type="VEuPathDB" id="CryptoDB:CPATCC_0018270"/>